<comment type="caution">
    <text evidence="2">The sequence shown here is derived from an EMBL/GenBank/DDBJ whole genome shotgun (WGS) entry which is preliminary data.</text>
</comment>
<sequence length="183" mass="20595">MATHEPASRDQLSIEAIAPALLDDPLAYLFADHFRQRRLCAALRHHAETGHVDRAEAEMIVGYLRRDLVLHYRDEDEDLFPLLLRRALPEDDLAAALGRLAEDHRQARQSLEAIIGALAGRPADDPVKLARGMRKLMLAYAASEQLHMAAENGIVLAIARIRLRREDLKAMSRNMKQRRGVPA</sequence>
<organism evidence="2 3">
    <name type="scientific">Bosea psychrotolerans</name>
    <dbReference type="NCBI Taxonomy" id="1871628"/>
    <lineage>
        <taxon>Bacteria</taxon>
        <taxon>Pseudomonadati</taxon>
        <taxon>Pseudomonadota</taxon>
        <taxon>Alphaproteobacteria</taxon>
        <taxon>Hyphomicrobiales</taxon>
        <taxon>Boseaceae</taxon>
        <taxon>Bosea</taxon>
    </lineage>
</organism>
<dbReference type="Pfam" id="PF01814">
    <property type="entry name" value="Hemerythrin"/>
    <property type="match status" value="1"/>
</dbReference>
<dbReference type="EMBL" id="PQFZ01000034">
    <property type="protein sequence ID" value="POR45416.1"/>
    <property type="molecule type" value="Genomic_DNA"/>
</dbReference>
<dbReference type="AlphaFoldDB" id="A0A2S4LSH8"/>
<evidence type="ECO:0000313" key="2">
    <source>
        <dbReference type="EMBL" id="POR45416.1"/>
    </source>
</evidence>
<evidence type="ECO:0000313" key="3">
    <source>
        <dbReference type="Proteomes" id="UP000236919"/>
    </source>
</evidence>
<name>A0A2S4LSH8_9HYPH</name>
<keyword evidence="3" id="KW-1185">Reference proteome</keyword>
<accession>A0A2S4LSH8</accession>
<dbReference type="Proteomes" id="UP000236919">
    <property type="component" value="Unassembled WGS sequence"/>
</dbReference>
<protein>
    <submittedName>
        <fullName evidence="2">Hemerythrin HHE cation binding domain-containing protein</fullName>
    </submittedName>
</protein>
<dbReference type="RefSeq" id="WP_103721533.1">
    <property type="nucleotide sequence ID" value="NZ_PQFZ01000034.1"/>
</dbReference>
<gene>
    <name evidence="2" type="ORF">CYD53_13420</name>
</gene>
<dbReference type="InterPro" id="IPR012312">
    <property type="entry name" value="Hemerythrin-like"/>
</dbReference>
<feature type="domain" description="Hemerythrin-like" evidence="1">
    <location>
        <begin position="25"/>
        <end position="157"/>
    </location>
</feature>
<proteinExistence type="predicted"/>
<dbReference type="OrthoDB" id="8282715at2"/>
<evidence type="ECO:0000259" key="1">
    <source>
        <dbReference type="Pfam" id="PF01814"/>
    </source>
</evidence>
<dbReference type="Gene3D" id="1.20.120.520">
    <property type="entry name" value="nmb1532 protein domain like"/>
    <property type="match status" value="1"/>
</dbReference>
<reference evidence="2 3" key="1">
    <citation type="submission" date="2018-01" db="EMBL/GenBank/DDBJ databases">
        <title>Genomic Encyclopedia of Type Strains, Phase III (KMG-III): the genomes of soil and plant-associated and newly described type strains.</title>
        <authorList>
            <person name="Whitman W."/>
        </authorList>
    </citation>
    <scope>NUCLEOTIDE SEQUENCE [LARGE SCALE GENOMIC DNA]</scope>
    <source>
        <strain evidence="2 3">1131</strain>
    </source>
</reference>